<name>A0A914S6V0_PAREQ</name>
<dbReference type="WBParaSite" id="PEQ_0001411301-mRNA-1">
    <property type="protein sequence ID" value="PEQ_0001411301-mRNA-1"/>
    <property type="gene ID" value="PEQ_0001411301"/>
</dbReference>
<reference evidence="2" key="1">
    <citation type="submission" date="2022-11" db="UniProtKB">
        <authorList>
            <consortium name="WormBaseParasite"/>
        </authorList>
    </citation>
    <scope>IDENTIFICATION</scope>
</reference>
<dbReference type="InterPro" id="IPR027417">
    <property type="entry name" value="P-loop_NTPase"/>
</dbReference>
<accession>A0A914S6V0</accession>
<dbReference type="GO" id="GO:0005524">
    <property type="term" value="F:ATP binding"/>
    <property type="evidence" value="ECO:0007669"/>
    <property type="project" value="InterPro"/>
</dbReference>
<protein>
    <submittedName>
        <fullName evidence="2">Uncharacterized protein</fullName>
    </submittedName>
</protein>
<dbReference type="Proteomes" id="UP000887564">
    <property type="component" value="Unplaced"/>
</dbReference>
<proteinExistence type="predicted"/>
<sequence length="173" mass="19178">MWERHRHTYVGSIPGHTINDLKTIEKKLCPSDPAAALLEVLDHEQNHSFTNHSLNVGFNLSQVILITIANTTATTPPVPGYTQEKIDCQQAIDPKATGTTWAESSADSDLSGYSSSYLHQVYQRGRGENILEDTKSESINDSSYLALPPETPILIDFYAPKDIFGLQIYKMGI</sequence>
<dbReference type="GO" id="GO:0030163">
    <property type="term" value="P:protein catabolic process"/>
    <property type="evidence" value="ECO:0007669"/>
    <property type="project" value="InterPro"/>
</dbReference>
<evidence type="ECO:0000313" key="2">
    <source>
        <dbReference type="WBParaSite" id="PEQ_0001411301-mRNA-1"/>
    </source>
</evidence>
<dbReference type="InterPro" id="IPR027065">
    <property type="entry name" value="Lon_Prtase"/>
</dbReference>
<dbReference type="GO" id="GO:0004176">
    <property type="term" value="F:ATP-dependent peptidase activity"/>
    <property type="evidence" value="ECO:0007669"/>
    <property type="project" value="InterPro"/>
</dbReference>
<dbReference type="PANTHER" id="PTHR10046">
    <property type="entry name" value="ATP DEPENDENT LON PROTEASE FAMILY MEMBER"/>
    <property type="match status" value="1"/>
</dbReference>
<organism evidence="1 2">
    <name type="scientific">Parascaris equorum</name>
    <name type="common">Equine roundworm</name>
    <dbReference type="NCBI Taxonomy" id="6256"/>
    <lineage>
        <taxon>Eukaryota</taxon>
        <taxon>Metazoa</taxon>
        <taxon>Ecdysozoa</taxon>
        <taxon>Nematoda</taxon>
        <taxon>Chromadorea</taxon>
        <taxon>Rhabditida</taxon>
        <taxon>Spirurina</taxon>
        <taxon>Ascaridomorpha</taxon>
        <taxon>Ascaridoidea</taxon>
        <taxon>Ascarididae</taxon>
        <taxon>Parascaris</taxon>
    </lineage>
</organism>
<dbReference type="GO" id="GO:0004252">
    <property type="term" value="F:serine-type endopeptidase activity"/>
    <property type="evidence" value="ECO:0007669"/>
    <property type="project" value="InterPro"/>
</dbReference>
<dbReference type="Gene3D" id="3.40.50.300">
    <property type="entry name" value="P-loop containing nucleotide triphosphate hydrolases"/>
    <property type="match status" value="1"/>
</dbReference>
<evidence type="ECO:0000313" key="1">
    <source>
        <dbReference type="Proteomes" id="UP000887564"/>
    </source>
</evidence>
<keyword evidence="1" id="KW-1185">Reference proteome</keyword>
<dbReference type="AlphaFoldDB" id="A0A914S6V0"/>